<reference evidence="3 4" key="1">
    <citation type="submission" date="2019-03" db="EMBL/GenBank/DDBJ databases">
        <title>Genomic Encyclopedia of Type Strains, Phase IV (KMG-IV): sequencing the most valuable type-strain genomes for metagenomic binning, comparative biology and taxonomic classification.</title>
        <authorList>
            <person name="Goeker M."/>
        </authorList>
    </citation>
    <scope>NUCLEOTIDE SEQUENCE [LARGE SCALE GENOMIC DNA]</scope>
    <source>
        <strain evidence="3 4">DSM 100556</strain>
    </source>
</reference>
<protein>
    <submittedName>
        <fullName evidence="3">Putative aldouronate transport system substrate-binding protein</fullName>
    </submittedName>
</protein>
<feature type="signal peptide" evidence="1">
    <location>
        <begin position="1"/>
        <end position="21"/>
    </location>
</feature>
<dbReference type="PANTHER" id="PTHR43649:SF17">
    <property type="entry name" value="ABC TRANSPORTER SOLUTE BINDING PROTEIN-SUGAR TRANSPORT"/>
    <property type="match status" value="1"/>
</dbReference>
<sequence>MKKKRRLVSIVLALTMVLTMAGCGSKSAVESLNEAAPAETTDNSTAAEAPAAAEETTEAAALDTSERVDLVFYVMGDAPVDEIAVEDALNEILLEKVNATIDFQFSTWTDFQQKYSLELTAGQADLIYVANWLNYGQLATSGAFEELDDLLNTVAPALKDTVGESNLNMCRVDGKVYAVPCSWAEYTCNGVKYREDLREKYNLPVPDSLENFEAYMLGIKENAPGQGLLTVTTEESQGLLTAFDAAWILNLKYPWVNANGLPYGLASNYDTPSDVYDYWYSDDFTDDMKLMKKWADLGFWSKSALSDTNDSEAYKSGLCVAEIAGQNPNKQIAAIKEFEKEQPDWKSEYIAYGEITNTIYPGHATQNGTAIVRGSKNPERALKVLELLMTDESINRLVQCGIEGTNYELDANGIYHNLSTSIPEEFPYEGFNTWSLRNGDYKLPQETDVILNQMFDKYEELGSKTKFPNVNIYNGFNENYDAYQAERTAVSNVMKQYLAPLQAGLVDDVDAAVEEFRQKMTDAGIEVCRDGFKEQWEAYCNEYGYK</sequence>
<dbReference type="PANTHER" id="PTHR43649">
    <property type="entry name" value="ARABINOSE-BINDING PROTEIN-RELATED"/>
    <property type="match status" value="1"/>
</dbReference>
<organism evidence="3 4">
    <name type="scientific">Kineothrix alysoides</name>
    <dbReference type="NCBI Taxonomy" id="1469948"/>
    <lineage>
        <taxon>Bacteria</taxon>
        <taxon>Bacillati</taxon>
        <taxon>Bacillota</taxon>
        <taxon>Clostridia</taxon>
        <taxon>Lachnospirales</taxon>
        <taxon>Lachnospiraceae</taxon>
        <taxon>Kineothrix</taxon>
    </lineage>
</organism>
<evidence type="ECO:0000313" key="4">
    <source>
        <dbReference type="Proteomes" id="UP000295718"/>
    </source>
</evidence>
<dbReference type="InterPro" id="IPR022627">
    <property type="entry name" value="DUF3502"/>
</dbReference>
<evidence type="ECO:0000313" key="3">
    <source>
        <dbReference type="EMBL" id="TCL57238.1"/>
    </source>
</evidence>
<dbReference type="OrthoDB" id="1988587at2"/>
<evidence type="ECO:0000256" key="1">
    <source>
        <dbReference type="SAM" id="SignalP"/>
    </source>
</evidence>
<dbReference type="Proteomes" id="UP000295718">
    <property type="component" value="Unassembled WGS sequence"/>
</dbReference>
<name>A0A4R1QTP4_9FIRM</name>
<dbReference type="InterPro" id="IPR006059">
    <property type="entry name" value="SBP"/>
</dbReference>
<dbReference type="InterPro" id="IPR050490">
    <property type="entry name" value="Bact_solute-bd_prot1"/>
</dbReference>
<gene>
    <name evidence="3" type="ORF">EDD76_109100</name>
</gene>
<dbReference type="Pfam" id="PF01547">
    <property type="entry name" value="SBP_bac_1"/>
    <property type="match status" value="1"/>
</dbReference>
<dbReference type="Pfam" id="PF12010">
    <property type="entry name" value="DUF3502"/>
    <property type="match status" value="1"/>
</dbReference>
<keyword evidence="4" id="KW-1185">Reference proteome</keyword>
<proteinExistence type="predicted"/>
<dbReference type="AlphaFoldDB" id="A0A4R1QTP4"/>
<feature type="chain" id="PRO_5038709795" evidence="1">
    <location>
        <begin position="22"/>
        <end position="546"/>
    </location>
</feature>
<dbReference type="Gene3D" id="3.40.190.10">
    <property type="entry name" value="Periplasmic binding protein-like II"/>
    <property type="match status" value="1"/>
</dbReference>
<dbReference type="EMBL" id="SLUO01000009">
    <property type="protein sequence ID" value="TCL57238.1"/>
    <property type="molecule type" value="Genomic_DNA"/>
</dbReference>
<feature type="domain" description="DUF3502" evidence="2">
    <location>
        <begin position="473"/>
        <end position="540"/>
    </location>
</feature>
<accession>A0A4R1QTP4</accession>
<dbReference type="SUPFAM" id="SSF53850">
    <property type="entry name" value="Periplasmic binding protein-like II"/>
    <property type="match status" value="1"/>
</dbReference>
<evidence type="ECO:0000259" key="2">
    <source>
        <dbReference type="Pfam" id="PF12010"/>
    </source>
</evidence>
<dbReference type="RefSeq" id="WP_051869683.1">
    <property type="nucleotide sequence ID" value="NZ_JPNB01000002.1"/>
</dbReference>
<comment type="caution">
    <text evidence="3">The sequence shown here is derived from an EMBL/GenBank/DDBJ whole genome shotgun (WGS) entry which is preliminary data.</text>
</comment>
<dbReference type="STRING" id="1469948.GCA_000732725_03114"/>
<keyword evidence="1" id="KW-0732">Signal</keyword>
<dbReference type="PROSITE" id="PS51257">
    <property type="entry name" value="PROKAR_LIPOPROTEIN"/>
    <property type="match status" value="1"/>
</dbReference>